<evidence type="ECO:0000256" key="1">
    <source>
        <dbReference type="SAM" id="Phobius"/>
    </source>
</evidence>
<dbReference type="EMBL" id="JBIRYL010000005">
    <property type="protein sequence ID" value="MFI2231982.1"/>
    <property type="molecule type" value="Genomic_DNA"/>
</dbReference>
<feature type="transmembrane region" description="Helical" evidence="1">
    <location>
        <begin position="248"/>
        <end position="264"/>
    </location>
</feature>
<protein>
    <submittedName>
        <fullName evidence="2">Type II secretion system F family protein</fullName>
    </submittedName>
</protein>
<comment type="caution">
    <text evidence="2">The sequence shown here is derived from an EMBL/GenBank/DDBJ whole genome shotgun (WGS) entry which is preliminary data.</text>
</comment>
<accession>A0ABW7VZK0</accession>
<feature type="transmembrane region" description="Helical" evidence="1">
    <location>
        <begin position="209"/>
        <end position="228"/>
    </location>
</feature>
<dbReference type="PANTHER" id="PTHR35007">
    <property type="entry name" value="INTEGRAL MEMBRANE PROTEIN-RELATED"/>
    <property type="match status" value="1"/>
</dbReference>
<organism evidence="2 3">
    <name type="scientific">Nocardia testacea</name>
    <dbReference type="NCBI Taxonomy" id="248551"/>
    <lineage>
        <taxon>Bacteria</taxon>
        <taxon>Bacillati</taxon>
        <taxon>Actinomycetota</taxon>
        <taxon>Actinomycetes</taxon>
        <taxon>Mycobacteriales</taxon>
        <taxon>Nocardiaceae</taxon>
        <taxon>Nocardia</taxon>
    </lineage>
</organism>
<evidence type="ECO:0000313" key="3">
    <source>
        <dbReference type="Proteomes" id="UP001611494"/>
    </source>
</evidence>
<name>A0ABW7VZK0_9NOCA</name>
<evidence type="ECO:0000313" key="2">
    <source>
        <dbReference type="EMBL" id="MFI2231982.1"/>
    </source>
</evidence>
<proteinExistence type="predicted"/>
<keyword evidence="1" id="KW-1133">Transmembrane helix</keyword>
<dbReference type="RefSeq" id="WP_397063464.1">
    <property type="nucleotide sequence ID" value="NZ_JBIRYL010000005.1"/>
</dbReference>
<keyword evidence="1" id="KW-0472">Membrane</keyword>
<reference evidence="2 3" key="1">
    <citation type="submission" date="2024-10" db="EMBL/GenBank/DDBJ databases">
        <title>The Natural Products Discovery Center: Release of the First 8490 Sequenced Strains for Exploring Actinobacteria Biosynthetic Diversity.</title>
        <authorList>
            <person name="Kalkreuter E."/>
            <person name="Kautsar S.A."/>
            <person name="Yang D."/>
            <person name="Bader C.D."/>
            <person name="Teijaro C.N."/>
            <person name="Fluegel L."/>
            <person name="Davis C.M."/>
            <person name="Simpson J.R."/>
            <person name="Lauterbach L."/>
            <person name="Steele A.D."/>
            <person name="Gui C."/>
            <person name="Meng S."/>
            <person name="Li G."/>
            <person name="Viehrig K."/>
            <person name="Ye F."/>
            <person name="Su P."/>
            <person name="Kiefer A.F."/>
            <person name="Nichols A."/>
            <person name="Cepeda A.J."/>
            <person name="Yan W."/>
            <person name="Fan B."/>
            <person name="Jiang Y."/>
            <person name="Adhikari A."/>
            <person name="Zheng C.-J."/>
            <person name="Schuster L."/>
            <person name="Cowan T.M."/>
            <person name="Smanski M.J."/>
            <person name="Chevrette M.G."/>
            <person name="De Carvalho L.P.S."/>
            <person name="Shen B."/>
        </authorList>
    </citation>
    <scope>NUCLEOTIDE SEQUENCE [LARGE SCALE GENOMIC DNA]</scope>
    <source>
        <strain evidence="2 3">NPDC019377</strain>
    </source>
</reference>
<gene>
    <name evidence="2" type="ORF">ACH49Z_19235</name>
</gene>
<dbReference type="PANTHER" id="PTHR35007:SF4">
    <property type="entry name" value="CONSERVED TRANSMEMBRANE PROTEIN-RELATED"/>
    <property type="match status" value="1"/>
</dbReference>
<keyword evidence="3" id="KW-1185">Reference proteome</keyword>
<sequence length="274" mass="28161">MMPPVPTAVGSVAAALGCTAAALLLTPEPAGRRRFGRVFEVRTVRAFPMRWTIRGVAGIGCALAFTLGSGSLMAALLVAATVAVRLRRSRRARLHRTECAHLLDGLEAVISELRVGAHPSAAAAVAARESGGIAAAAFAVGSARSRLGGSGAEGLLRPDSVIAAELGRVADAWQVAERHGLALAELLAAARADLVARIRFRTRTDASLAGARATAAILAVLPVLGVGLGQLMGARPLHVLFVSSTGRFLLPLGAGLACAGLLWADEITRRVAPR</sequence>
<keyword evidence="1" id="KW-0812">Transmembrane</keyword>
<feature type="transmembrane region" description="Helical" evidence="1">
    <location>
        <begin position="56"/>
        <end position="86"/>
    </location>
</feature>
<dbReference type="Proteomes" id="UP001611494">
    <property type="component" value="Unassembled WGS sequence"/>
</dbReference>